<dbReference type="Proteomes" id="UP000321907">
    <property type="component" value="Unassembled WGS sequence"/>
</dbReference>
<protein>
    <submittedName>
        <fullName evidence="1">Uncharacterized protein</fullName>
    </submittedName>
</protein>
<accession>A0A5C7F6H2</accession>
<keyword evidence="2" id="KW-1185">Reference proteome</keyword>
<gene>
    <name evidence="1" type="ORF">FUA23_19575</name>
</gene>
<reference evidence="1 2" key="1">
    <citation type="submission" date="2019-08" db="EMBL/GenBank/DDBJ databases">
        <title>Lewinella sp. strain SSH13 Genome sequencing and assembly.</title>
        <authorList>
            <person name="Kim I."/>
        </authorList>
    </citation>
    <scope>NUCLEOTIDE SEQUENCE [LARGE SCALE GENOMIC DNA]</scope>
    <source>
        <strain evidence="1 2">SSH13</strain>
    </source>
</reference>
<dbReference type="AlphaFoldDB" id="A0A5C7F6H2"/>
<name>A0A5C7F6H2_9BACT</name>
<sequence length="260" mass="29645">MLDTVFDIILQRINNLRNSVEVVSKFANTLWVVVADDEETMKLVFKQDGKLMISRKGTVSEGHYEPLLVANSIVITINGESRLYNHVYTDEGLMFLQLDDGESSPFVMINNNLLKGRSPKEYLQEAYVEPQKAKELKATLALTYFTSAWKGTNRVKIYRSQTSNRYFAYHNEEILKQGKYTFENNPTSILVIKELGEIEMFYTIQHYKQKDGSELVIHSKPVDGIINGCKAFVNDAPAPDGRYRLSWLKSVNVKSGVVTD</sequence>
<evidence type="ECO:0000313" key="2">
    <source>
        <dbReference type="Proteomes" id="UP000321907"/>
    </source>
</evidence>
<dbReference type="EMBL" id="VOXD01000040">
    <property type="protein sequence ID" value="TXF86321.1"/>
    <property type="molecule type" value="Genomic_DNA"/>
</dbReference>
<comment type="caution">
    <text evidence="1">The sequence shown here is derived from an EMBL/GenBank/DDBJ whole genome shotgun (WGS) entry which is preliminary data.</text>
</comment>
<dbReference type="RefSeq" id="WP_147932468.1">
    <property type="nucleotide sequence ID" value="NZ_VOXD01000040.1"/>
</dbReference>
<proteinExistence type="predicted"/>
<evidence type="ECO:0000313" key="1">
    <source>
        <dbReference type="EMBL" id="TXF86321.1"/>
    </source>
</evidence>
<organism evidence="1 2">
    <name type="scientific">Neolewinella aurantiaca</name>
    <dbReference type="NCBI Taxonomy" id="2602767"/>
    <lineage>
        <taxon>Bacteria</taxon>
        <taxon>Pseudomonadati</taxon>
        <taxon>Bacteroidota</taxon>
        <taxon>Saprospiria</taxon>
        <taxon>Saprospirales</taxon>
        <taxon>Lewinellaceae</taxon>
        <taxon>Neolewinella</taxon>
    </lineage>
</organism>